<keyword evidence="1" id="KW-0732">Signal</keyword>
<feature type="domain" description="SbsA Ig-like" evidence="3">
    <location>
        <begin position="47"/>
        <end position="146"/>
    </location>
</feature>
<evidence type="ECO:0000313" key="4">
    <source>
        <dbReference type="EMBL" id="MBO8439717.1"/>
    </source>
</evidence>
<accession>A0A940DKN7</accession>
<dbReference type="Proteomes" id="UP000712007">
    <property type="component" value="Unassembled WGS sequence"/>
</dbReference>
<organism evidence="4 5">
    <name type="scientific">Candidatus Aphodosoma intestinipullorum</name>
    <dbReference type="NCBI Taxonomy" id="2840674"/>
    <lineage>
        <taxon>Bacteria</taxon>
        <taxon>Pseudomonadati</taxon>
        <taxon>Bacteroidota</taxon>
        <taxon>Bacteroidia</taxon>
        <taxon>Bacteroidales</taxon>
        <taxon>Candidatus Aphodosoma</taxon>
    </lineage>
</organism>
<evidence type="ECO:0000256" key="2">
    <source>
        <dbReference type="SAM" id="Phobius"/>
    </source>
</evidence>
<feature type="transmembrane region" description="Helical" evidence="2">
    <location>
        <begin position="12"/>
        <end position="32"/>
    </location>
</feature>
<reference evidence="4" key="2">
    <citation type="journal article" date="2021" name="PeerJ">
        <title>Extensive microbial diversity within the chicken gut microbiome revealed by metagenomics and culture.</title>
        <authorList>
            <person name="Gilroy R."/>
            <person name="Ravi A."/>
            <person name="Getino M."/>
            <person name="Pursley I."/>
            <person name="Horton D.L."/>
            <person name="Alikhan N.F."/>
            <person name="Baker D."/>
            <person name="Gharbi K."/>
            <person name="Hall N."/>
            <person name="Watson M."/>
            <person name="Adriaenssens E.M."/>
            <person name="Foster-Nyarko E."/>
            <person name="Jarju S."/>
            <person name="Secka A."/>
            <person name="Antonio M."/>
            <person name="Oren A."/>
            <person name="Chaudhuri R.R."/>
            <person name="La Ragione R."/>
            <person name="Hildebrand F."/>
            <person name="Pallen M.J."/>
        </authorList>
    </citation>
    <scope>NUCLEOTIDE SEQUENCE</scope>
    <source>
        <strain evidence="4">3924</strain>
    </source>
</reference>
<gene>
    <name evidence="4" type="ORF">IAC51_03615</name>
</gene>
<dbReference type="GO" id="GO:0030246">
    <property type="term" value="F:carbohydrate binding"/>
    <property type="evidence" value="ECO:0007669"/>
    <property type="project" value="InterPro"/>
</dbReference>
<dbReference type="InterPro" id="IPR032812">
    <property type="entry name" value="SbsA_Ig"/>
</dbReference>
<dbReference type="InterPro" id="IPR013784">
    <property type="entry name" value="Carb-bd-like_fold"/>
</dbReference>
<comment type="caution">
    <text evidence="4">The sequence shown here is derived from an EMBL/GenBank/DDBJ whole genome shotgun (WGS) entry which is preliminary data.</text>
</comment>
<dbReference type="Pfam" id="PF13205">
    <property type="entry name" value="Big_5"/>
    <property type="match status" value="1"/>
</dbReference>
<dbReference type="AlphaFoldDB" id="A0A940DKN7"/>
<proteinExistence type="predicted"/>
<evidence type="ECO:0000256" key="1">
    <source>
        <dbReference type="ARBA" id="ARBA00022729"/>
    </source>
</evidence>
<name>A0A940DKN7_9BACT</name>
<evidence type="ECO:0000313" key="5">
    <source>
        <dbReference type="Proteomes" id="UP000712007"/>
    </source>
</evidence>
<sequence>MNDRKEEYSLRDTFSLLVKMMAIVAVTVAVSMGCANRGAGPQGGPVDSIPPQLIKSEPYNGQLNYTKNTMNLDFDEIVLVEGAYDKVIVSPPQKTAVVVKALGKRVLVEFADSMQPNTSYTVDFTDAIVDNNEKNPLRNFSMSFATGDHIDSLQMAGLLLDASNLNPLPGIVIGIHSDLSDTAFTTTPFKRVTKTDMNGNFRIRNIAPGSYHIFALGDLGSNYFYDMPNEQIAFLDSVFVPSVSSRVRIDTLLNDSVMALLADSINVDSLPKSALPPEAIDTIINRTVYDYTPRDIILQAFTEPKGRQYLVKNDRPERFKFNLYFAQPLDSLPQITGLNFPADSVLILQANKTQDTLTYWLPDTVYSSLDTLSMTVNHRNTDTLGVLGWSTDTLNIAYRPPRTKESRSSSRKKKDDKPVVTHISLKSNVNNTFDVYRNVELTFEVPAWPTDSGRCVIEQQVDTLWHVVADSIYPLDSIGLRYRFDFKVEPATSYRIIADSAKFVNLKGECNDSTGIGFKTRSLEEYGKLIVTLSRRDSNEILQLLNEKDTPVREIKATEDKTVFEYLDPGKYYLRLYNDWNGDSIWTPGSYEEGRQAETVYYFPYSINIRALWDVEEEWDYRDFPLPEQKPLELIIDNNKNKNR</sequence>
<protein>
    <submittedName>
        <fullName evidence="4">Ig-like domain-containing protein</fullName>
    </submittedName>
</protein>
<dbReference type="EMBL" id="JADIMV010000059">
    <property type="protein sequence ID" value="MBO8439717.1"/>
    <property type="molecule type" value="Genomic_DNA"/>
</dbReference>
<dbReference type="PROSITE" id="PS51257">
    <property type="entry name" value="PROKAR_LIPOPROTEIN"/>
    <property type="match status" value="1"/>
</dbReference>
<dbReference type="SUPFAM" id="SSF49452">
    <property type="entry name" value="Starch-binding domain-like"/>
    <property type="match status" value="1"/>
</dbReference>
<keyword evidence="2" id="KW-1133">Transmembrane helix</keyword>
<evidence type="ECO:0000259" key="3">
    <source>
        <dbReference type="Pfam" id="PF13205"/>
    </source>
</evidence>
<reference evidence="4" key="1">
    <citation type="submission" date="2020-10" db="EMBL/GenBank/DDBJ databases">
        <authorList>
            <person name="Gilroy R."/>
        </authorList>
    </citation>
    <scope>NUCLEOTIDE SEQUENCE</scope>
    <source>
        <strain evidence="4">3924</strain>
    </source>
</reference>
<keyword evidence="2" id="KW-0472">Membrane</keyword>
<keyword evidence="2" id="KW-0812">Transmembrane</keyword>